<evidence type="ECO:0000256" key="2">
    <source>
        <dbReference type="ARBA" id="ARBA00023004"/>
    </source>
</evidence>
<reference evidence="5 6" key="1">
    <citation type="journal article" date="2020" name="J Geophys Res Biogeosci">
        <title>Magnetotaxis as an Adaptation to Enable Bacterial Shuttling of Microbial Sulfur and Sulfur Cycling Across Aquatic Oxic#Anoxic Interfaces.</title>
        <authorList>
            <person name="Li J."/>
            <person name="Liu P."/>
            <person name="Wang J."/>
            <person name="Roberts A.P."/>
            <person name="Pan Y."/>
        </authorList>
    </citation>
    <scope>NUCLEOTIDE SEQUENCE [LARGE SCALE GENOMIC DNA]</scope>
    <source>
        <strain evidence="5 6">MYR-1_YQ</strain>
    </source>
</reference>
<protein>
    <submittedName>
        <fullName evidence="5">C-type cytochrome</fullName>
    </submittedName>
</protein>
<comment type="caution">
    <text evidence="5">The sequence shown here is derived from an EMBL/GenBank/DDBJ whole genome shotgun (WGS) entry which is preliminary data.</text>
</comment>
<dbReference type="PROSITE" id="PS51007">
    <property type="entry name" value="CYTC"/>
    <property type="match status" value="1"/>
</dbReference>
<dbReference type="Proteomes" id="UP001196980">
    <property type="component" value="Unassembled WGS sequence"/>
</dbReference>
<dbReference type="EMBL" id="JABXWD010000530">
    <property type="protein sequence ID" value="MBV6343315.1"/>
    <property type="molecule type" value="Genomic_DNA"/>
</dbReference>
<name>A0ABS6S3Z7_9BACT</name>
<feature type="domain" description="Cytochrome c" evidence="4">
    <location>
        <begin position="1"/>
        <end position="92"/>
    </location>
</feature>
<evidence type="ECO:0000256" key="1">
    <source>
        <dbReference type="ARBA" id="ARBA00022723"/>
    </source>
</evidence>
<evidence type="ECO:0000313" key="6">
    <source>
        <dbReference type="Proteomes" id="UP001196980"/>
    </source>
</evidence>
<evidence type="ECO:0000313" key="5">
    <source>
        <dbReference type="EMBL" id="MBV6343315.1"/>
    </source>
</evidence>
<gene>
    <name evidence="5" type="ORF">HWQ67_17190</name>
</gene>
<sequence>RGKKIYKDMKCWECHGETGKGDGSKSEEIKDDWGDQILPFNFQTGDLKKGSRPQDIYMTFTSGLDGTGMPSYQDTLNEDDRWHLVSYTLKLMGKLDKDHNQSAHK</sequence>
<keyword evidence="2 3" id="KW-0408">Iron</keyword>
<proteinExistence type="predicted"/>
<accession>A0ABS6S3Z7</accession>
<keyword evidence="3" id="KW-0349">Heme</keyword>
<keyword evidence="6" id="KW-1185">Reference proteome</keyword>
<keyword evidence="1 3" id="KW-0479">Metal-binding</keyword>
<evidence type="ECO:0000259" key="4">
    <source>
        <dbReference type="PROSITE" id="PS51007"/>
    </source>
</evidence>
<evidence type="ECO:0000256" key="3">
    <source>
        <dbReference type="PROSITE-ProRule" id="PRU00433"/>
    </source>
</evidence>
<organism evidence="5 6">
    <name type="scientific">Candidatus Magnetobacterium casense</name>
    <dbReference type="NCBI Taxonomy" id="1455061"/>
    <lineage>
        <taxon>Bacteria</taxon>
        <taxon>Pseudomonadati</taxon>
        <taxon>Nitrospirota</taxon>
        <taxon>Thermodesulfovibrionia</taxon>
        <taxon>Thermodesulfovibrionales</taxon>
        <taxon>Candidatus Magnetobacteriaceae</taxon>
        <taxon>Candidatus Magnetobacterium</taxon>
    </lineage>
</organism>
<feature type="non-terminal residue" evidence="5">
    <location>
        <position position="1"/>
    </location>
</feature>
<dbReference type="Pfam" id="PF00034">
    <property type="entry name" value="Cytochrom_C"/>
    <property type="match status" value="1"/>
</dbReference>
<dbReference type="InterPro" id="IPR009056">
    <property type="entry name" value="Cyt_c-like_dom"/>
</dbReference>
<dbReference type="RefSeq" id="WP_218253929.1">
    <property type="nucleotide sequence ID" value="NZ_JABXWD010000530.1"/>
</dbReference>